<reference evidence="1 2" key="1">
    <citation type="journal article" date="2015" name="Genome Announc.">
        <title>Expanding the biotechnology potential of lactobacilli through comparative genomics of 213 strains and associated genera.</title>
        <authorList>
            <person name="Sun Z."/>
            <person name="Harris H.M."/>
            <person name="McCann A."/>
            <person name="Guo C."/>
            <person name="Argimon S."/>
            <person name="Zhang W."/>
            <person name="Yang X."/>
            <person name="Jeffery I.B."/>
            <person name="Cooney J.C."/>
            <person name="Kagawa T.F."/>
            <person name="Liu W."/>
            <person name="Song Y."/>
            <person name="Salvetti E."/>
            <person name="Wrobel A."/>
            <person name="Rasinkangas P."/>
            <person name="Parkhill J."/>
            <person name="Rea M.C."/>
            <person name="O'Sullivan O."/>
            <person name="Ritari J."/>
            <person name="Douillard F.P."/>
            <person name="Paul Ross R."/>
            <person name="Yang R."/>
            <person name="Briner A.E."/>
            <person name="Felis G.E."/>
            <person name="de Vos W.M."/>
            <person name="Barrangou R."/>
            <person name="Klaenhammer T.R."/>
            <person name="Caufield P.W."/>
            <person name="Cui Y."/>
            <person name="Zhang H."/>
            <person name="O'Toole P.W."/>
        </authorList>
    </citation>
    <scope>NUCLEOTIDE SEQUENCE [LARGE SCALE GENOMIC DNA]</scope>
    <source>
        <strain evidence="1 2">DSM 19674</strain>
    </source>
</reference>
<comment type="caution">
    <text evidence="1">The sequence shown here is derived from an EMBL/GenBank/DDBJ whole genome shotgun (WGS) entry which is preliminary data.</text>
</comment>
<keyword evidence="2" id="KW-1185">Reference proteome</keyword>
<dbReference type="EMBL" id="AZDY01000038">
    <property type="protein sequence ID" value="KRK82402.1"/>
    <property type="molecule type" value="Genomic_DNA"/>
</dbReference>
<organism evidence="1 2">
    <name type="scientific">Companilactobacillus bobalius DSM 19674</name>
    <dbReference type="NCBI Taxonomy" id="1423788"/>
    <lineage>
        <taxon>Bacteria</taxon>
        <taxon>Bacillati</taxon>
        <taxon>Bacillota</taxon>
        <taxon>Bacilli</taxon>
        <taxon>Lactobacillales</taxon>
        <taxon>Lactobacillaceae</taxon>
        <taxon>Companilactobacillus</taxon>
        <taxon>Companilactobacillus bobalius</taxon>
    </lineage>
</organism>
<dbReference type="AlphaFoldDB" id="A0A0R1KQK4"/>
<dbReference type="Proteomes" id="UP000051515">
    <property type="component" value="Unassembled WGS sequence"/>
</dbReference>
<protein>
    <submittedName>
        <fullName evidence="1">Uncharacterized protein</fullName>
    </submittedName>
</protein>
<sequence length="189" mass="22316">MSGSRDENKELSQLAKNMLNFFTKEKKCSYVGEFFDSNVAVKALDDYYLKSNNEKSLLASEYSVNMKILDDDLVKNVNDLKNNEFILIQIIEKHTHFTNSHWLCIVQPKMNKHYIINSASATPLIQHDVKSIKLKRIEQKNLALVGKIFDWKYWKKMKKNRKYSNENIPDDKYEFKYVKPIKISINKLK</sequence>
<proteinExistence type="predicted"/>
<name>A0A0R1KQK4_9LACO</name>
<gene>
    <name evidence="1" type="ORF">FC78_GL002408</name>
</gene>
<evidence type="ECO:0000313" key="1">
    <source>
        <dbReference type="EMBL" id="KRK82402.1"/>
    </source>
</evidence>
<dbReference type="PATRIC" id="fig|1423788.3.peg.2479"/>
<evidence type="ECO:0000313" key="2">
    <source>
        <dbReference type="Proteomes" id="UP000051515"/>
    </source>
</evidence>
<accession>A0A0R1KQK4</accession>